<dbReference type="InterPro" id="IPR050197">
    <property type="entry name" value="Aldolase_class_II_sugar_metab"/>
</dbReference>
<keyword evidence="2" id="KW-0456">Lyase</keyword>
<dbReference type="InterPro" id="IPR001303">
    <property type="entry name" value="Aldolase_II/adducin_N"/>
</dbReference>
<dbReference type="SUPFAM" id="SSF53639">
    <property type="entry name" value="AraD/HMP-PK domain-like"/>
    <property type="match status" value="1"/>
</dbReference>
<dbReference type="InterPro" id="IPR036409">
    <property type="entry name" value="Aldolase_II/adducin_N_sf"/>
</dbReference>
<dbReference type="Proteomes" id="UP000247892">
    <property type="component" value="Unassembled WGS sequence"/>
</dbReference>
<dbReference type="GO" id="GO:0019323">
    <property type="term" value="P:pentose catabolic process"/>
    <property type="evidence" value="ECO:0007669"/>
    <property type="project" value="TreeGrafter"/>
</dbReference>
<protein>
    <submittedName>
        <fullName evidence="4">Aldolase</fullName>
    </submittedName>
</protein>
<dbReference type="GO" id="GO:0046872">
    <property type="term" value="F:metal ion binding"/>
    <property type="evidence" value="ECO:0007669"/>
    <property type="project" value="UniProtKB-KW"/>
</dbReference>
<evidence type="ECO:0000313" key="5">
    <source>
        <dbReference type="Proteomes" id="UP000247892"/>
    </source>
</evidence>
<evidence type="ECO:0000256" key="1">
    <source>
        <dbReference type="ARBA" id="ARBA00022723"/>
    </source>
</evidence>
<evidence type="ECO:0000313" key="4">
    <source>
        <dbReference type="EMBL" id="PXY24529.1"/>
    </source>
</evidence>
<keyword evidence="1" id="KW-0479">Metal-binding</keyword>
<accession>A0A318LFA5</accession>
<evidence type="ECO:0000259" key="3">
    <source>
        <dbReference type="SMART" id="SM01007"/>
    </source>
</evidence>
<dbReference type="SMART" id="SM01007">
    <property type="entry name" value="Aldolase_II"/>
    <property type="match status" value="1"/>
</dbReference>
<reference evidence="4 5" key="1">
    <citation type="submission" date="2016-07" db="EMBL/GenBank/DDBJ databases">
        <title>Draft genome sequence of Prauserella sp. YIM 121212, isolated from alkaline soil.</title>
        <authorList>
            <person name="Ruckert C."/>
            <person name="Albersmeier A."/>
            <person name="Jiang C.-L."/>
            <person name="Jiang Y."/>
            <person name="Kalinowski J."/>
            <person name="Schneider O."/>
            <person name="Winkler A."/>
            <person name="Zotchev S.B."/>
        </authorList>
    </citation>
    <scope>NUCLEOTIDE SEQUENCE [LARGE SCALE GENOMIC DNA]</scope>
    <source>
        <strain evidence="4 5">YIM 121212</strain>
    </source>
</reference>
<dbReference type="EMBL" id="MASU01000013">
    <property type="protein sequence ID" value="PXY24529.1"/>
    <property type="molecule type" value="Genomic_DNA"/>
</dbReference>
<keyword evidence="5" id="KW-1185">Reference proteome</keyword>
<proteinExistence type="predicted"/>
<dbReference type="GO" id="GO:0005829">
    <property type="term" value="C:cytosol"/>
    <property type="evidence" value="ECO:0007669"/>
    <property type="project" value="TreeGrafter"/>
</dbReference>
<dbReference type="GO" id="GO:0016832">
    <property type="term" value="F:aldehyde-lyase activity"/>
    <property type="evidence" value="ECO:0007669"/>
    <property type="project" value="TreeGrafter"/>
</dbReference>
<gene>
    <name evidence="4" type="ORF">BA062_26950</name>
</gene>
<name>A0A318LFA5_9PSEU</name>
<evidence type="ECO:0000256" key="2">
    <source>
        <dbReference type="ARBA" id="ARBA00023239"/>
    </source>
</evidence>
<dbReference type="Pfam" id="PF00596">
    <property type="entry name" value="Aldolase_II"/>
    <property type="match status" value="1"/>
</dbReference>
<dbReference type="PANTHER" id="PTHR22789">
    <property type="entry name" value="FUCULOSE PHOSPHATE ALDOLASE"/>
    <property type="match status" value="1"/>
</dbReference>
<dbReference type="AlphaFoldDB" id="A0A318LFA5"/>
<sequence length="250" mass="26456">MTVDRSAQLRSKQHEIATACRIAAYRGLCEDVLGHISSRHDGGLLVRCRGREESGLLFTRPDDVLMTDGDGRLAEADDGYSVPNEIHIHTEILNARPDVDVVLHAHPPAVVALDLAGLELAPVVGAYNIPASRMARDGIPVYPRSVLVNTPELGRELVAALGQKSVCVLRGHGLVTTGGTVAEALSRALNVDALARMILKAASTGDAPVSLPEADLTQLPNLGSGFNDEQIWRFQAACLAAAGLAIPDPD</sequence>
<feature type="domain" description="Class II aldolase/adducin N-terminal" evidence="3">
    <location>
        <begin position="14"/>
        <end position="199"/>
    </location>
</feature>
<comment type="caution">
    <text evidence="4">The sequence shown here is derived from an EMBL/GenBank/DDBJ whole genome shotgun (WGS) entry which is preliminary data.</text>
</comment>
<dbReference type="PANTHER" id="PTHR22789:SF0">
    <property type="entry name" value="3-OXO-TETRONATE 4-PHOSPHATE DECARBOXYLASE-RELATED"/>
    <property type="match status" value="1"/>
</dbReference>
<organism evidence="4 5">
    <name type="scientific">Prauserella flavalba</name>
    <dbReference type="NCBI Taxonomy" id="1477506"/>
    <lineage>
        <taxon>Bacteria</taxon>
        <taxon>Bacillati</taxon>
        <taxon>Actinomycetota</taxon>
        <taxon>Actinomycetes</taxon>
        <taxon>Pseudonocardiales</taxon>
        <taxon>Pseudonocardiaceae</taxon>
        <taxon>Prauserella</taxon>
    </lineage>
</organism>
<dbReference type="Gene3D" id="3.40.225.10">
    <property type="entry name" value="Class II aldolase/adducin N-terminal domain"/>
    <property type="match status" value="1"/>
</dbReference>